<dbReference type="Proteomes" id="UP000825729">
    <property type="component" value="Unassembled WGS sequence"/>
</dbReference>
<evidence type="ECO:0000313" key="1">
    <source>
        <dbReference type="EMBL" id="KAG9444658.1"/>
    </source>
</evidence>
<sequence>MDTLARGLRNVAKLIEEGDLDGLVWKRYSHLDSEIGAMIEIEKLILSTYRKKVSNWANLLFMKGSRDDIPIGSMNKCVQ</sequence>
<organism evidence="1 2">
    <name type="scientific">Aristolochia fimbriata</name>
    <name type="common">White veined hardy Dutchman's pipe vine</name>
    <dbReference type="NCBI Taxonomy" id="158543"/>
    <lineage>
        <taxon>Eukaryota</taxon>
        <taxon>Viridiplantae</taxon>
        <taxon>Streptophyta</taxon>
        <taxon>Embryophyta</taxon>
        <taxon>Tracheophyta</taxon>
        <taxon>Spermatophyta</taxon>
        <taxon>Magnoliopsida</taxon>
        <taxon>Magnoliidae</taxon>
        <taxon>Piperales</taxon>
        <taxon>Aristolochiaceae</taxon>
        <taxon>Aristolochia</taxon>
    </lineage>
</organism>
<dbReference type="AlphaFoldDB" id="A0AAV7E7J0"/>
<accession>A0AAV7E7J0</accession>
<dbReference type="EMBL" id="JAINDJ010000006">
    <property type="protein sequence ID" value="KAG9444658.1"/>
    <property type="molecule type" value="Genomic_DNA"/>
</dbReference>
<comment type="caution">
    <text evidence="1">The sequence shown here is derived from an EMBL/GenBank/DDBJ whole genome shotgun (WGS) entry which is preliminary data.</text>
</comment>
<keyword evidence="2" id="KW-1185">Reference proteome</keyword>
<reference evidence="1 2" key="1">
    <citation type="submission" date="2021-07" db="EMBL/GenBank/DDBJ databases">
        <title>The Aristolochia fimbriata genome: insights into angiosperm evolution, floral development and chemical biosynthesis.</title>
        <authorList>
            <person name="Jiao Y."/>
        </authorList>
    </citation>
    <scope>NUCLEOTIDE SEQUENCE [LARGE SCALE GENOMIC DNA]</scope>
    <source>
        <strain evidence="1">IBCAS-2021</strain>
        <tissue evidence="1">Leaf</tissue>
    </source>
</reference>
<name>A0AAV7E7J0_ARIFI</name>
<dbReference type="Gene3D" id="3.20.20.150">
    <property type="entry name" value="Divalent-metal-dependent TIM barrel enzymes"/>
    <property type="match status" value="1"/>
</dbReference>
<evidence type="ECO:0000313" key="2">
    <source>
        <dbReference type="Proteomes" id="UP000825729"/>
    </source>
</evidence>
<proteinExistence type="predicted"/>
<protein>
    <submittedName>
        <fullName evidence="1">Uncharacterized protein</fullName>
    </submittedName>
</protein>
<gene>
    <name evidence="1" type="ORF">H6P81_015998</name>
</gene>